<dbReference type="Proteomes" id="UP000231658">
    <property type="component" value="Unassembled WGS sequence"/>
</dbReference>
<evidence type="ECO:0008006" key="4">
    <source>
        <dbReference type="Google" id="ProtNLM"/>
    </source>
</evidence>
<keyword evidence="1" id="KW-0472">Membrane</keyword>
<dbReference type="InterPro" id="IPR021529">
    <property type="entry name" value="DUF2798"/>
</dbReference>
<organism evidence="2 3">
    <name type="scientific">Candidatus Terasakiella magnetica</name>
    <dbReference type="NCBI Taxonomy" id="1867952"/>
    <lineage>
        <taxon>Bacteria</taxon>
        <taxon>Pseudomonadati</taxon>
        <taxon>Pseudomonadota</taxon>
        <taxon>Alphaproteobacteria</taxon>
        <taxon>Rhodospirillales</taxon>
        <taxon>Terasakiellaceae</taxon>
        <taxon>Terasakiella</taxon>
    </lineage>
</organism>
<feature type="transmembrane region" description="Helical" evidence="1">
    <location>
        <begin position="60"/>
        <end position="83"/>
    </location>
</feature>
<name>A0A1C3RH79_9PROT</name>
<gene>
    <name evidence="2" type="ORF">MTBPR1_200014</name>
</gene>
<keyword evidence="1" id="KW-1133">Transmembrane helix</keyword>
<protein>
    <recommendedName>
        <fullName evidence="4">DUF2798 domain-containing protein</fullName>
    </recommendedName>
</protein>
<proteinExistence type="predicted"/>
<reference evidence="2 3" key="1">
    <citation type="submission" date="2016-07" db="EMBL/GenBank/DDBJ databases">
        <authorList>
            <person name="Lefevre C.T."/>
        </authorList>
    </citation>
    <scope>NUCLEOTIDE SEQUENCE [LARGE SCALE GENOMIC DNA]</scope>
    <source>
        <strain evidence="2">PR1</strain>
    </source>
</reference>
<keyword evidence="1" id="KW-0812">Transmembrane</keyword>
<feature type="transmembrane region" description="Helical" evidence="1">
    <location>
        <begin position="131"/>
        <end position="153"/>
    </location>
</feature>
<dbReference type="STRING" id="1867952.MTBPR1_200014"/>
<dbReference type="OrthoDB" id="7871259at2"/>
<accession>A0A1C3RH79</accession>
<evidence type="ECO:0000256" key="1">
    <source>
        <dbReference type="SAM" id="Phobius"/>
    </source>
</evidence>
<feature type="transmembrane region" description="Helical" evidence="1">
    <location>
        <begin position="95"/>
        <end position="119"/>
    </location>
</feature>
<sequence>MESTMTADQITQTEKKIPVYKKVIVVLSVMATIAGTLTGIMTWANLGFSDAFLAKWGQSFGMAMTVMMPIAIVLIGIFSKIIARAFPNMRPLPQAIIVGVIASIVMQSIMALLTSFNAVGLEVWADYRAGVINAFITAFPYGLIMALIMTTIIKPRLLAYVKS</sequence>
<dbReference type="AlphaFoldDB" id="A0A1C3RH79"/>
<evidence type="ECO:0000313" key="2">
    <source>
        <dbReference type="EMBL" id="SCA56534.1"/>
    </source>
</evidence>
<dbReference type="Pfam" id="PF11391">
    <property type="entry name" value="DUF2798"/>
    <property type="match status" value="1"/>
</dbReference>
<dbReference type="EMBL" id="FLYE01000013">
    <property type="protein sequence ID" value="SCA56534.1"/>
    <property type="molecule type" value="Genomic_DNA"/>
</dbReference>
<keyword evidence="3" id="KW-1185">Reference proteome</keyword>
<evidence type="ECO:0000313" key="3">
    <source>
        <dbReference type="Proteomes" id="UP000231658"/>
    </source>
</evidence>
<feature type="transmembrane region" description="Helical" evidence="1">
    <location>
        <begin position="23"/>
        <end position="48"/>
    </location>
</feature>